<feature type="region of interest" description="Disordered" evidence="5">
    <location>
        <begin position="380"/>
        <end position="400"/>
    </location>
</feature>
<dbReference type="PRINTS" id="PR00320">
    <property type="entry name" value="GPROTEINBRPT"/>
</dbReference>
<dbReference type="InterPro" id="IPR036322">
    <property type="entry name" value="WD40_repeat_dom_sf"/>
</dbReference>
<dbReference type="InterPro" id="IPR050505">
    <property type="entry name" value="WDR55/POC1"/>
</dbReference>
<accession>A0AAV9IE05</accession>
<evidence type="ECO:0000313" key="7">
    <source>
        <dbReference type="Proteomes" id="UP001300502"/>
    </source>
</evidence>
<dbReference type="PANTHER" id="PTHR44019">
    <property type="entry name" value="WD REPEAT-CONTAINING PROTEIN 55"/>
    <property type="match status" value="1"/>
</dbReference>
<keyword evidence="7" id="KW-1185">Reference proteome</keyword>
<dbReference type="SUPFAM" id="SSF50978">
    <property type="entry name" value="WD40 repeat-like"/>
    <property type="match status" value="1"/>
</dbReference>
<feature type="repeat" description="WD" evidence="3">
    <location>
        <begin position="219"/>
        <end position="253"/>
    </location>
</feature>
<evidence type="ECO:0000256" key="1">
    <source>
        <dbReference type="ARBA" id="ARBA00022574"/>
    </source>
</evidence>
<feature type="repeat" description="WD" evidence="3">
    <location>
        <begin position="177"/>
        <end position="211"/>
    </location>
</feature>
<proteinExistence type="predicted"/>
<dbReference type="SMART" id="SM00320">
    <property type="entry name" value="WD40"/>
    <property type="match status" value="4"/>
</dbReference>
<dbReference type="InterPro" id="IPR001680">
    <property type="entry name" value="WD40_rpt"/>
</dbReference>
<dbReference type="Proteomes" id="UP001300502">
    <property type="component" value="Unassembled WGS sequence"/>
</dbReference>
<dbReference type="Pfam" id="PF00400">
    <property type="entry name" value="WD40"/>
    <property type="match status" value="2"/>
</dbReference>
<gene>
    <name evidence="6" type="ORF">GAYE_SCF15G3514</name>
</gene>
<feature type="compositionally biased region" description="Polar residues" evidence="5">
    <location>
        <begin position="391"/>
        <end position="400"/>
    </location>
</feature>
<reference evidence="6 7" key="1">
    <citation type="submission" date="2022-07" db="EMBL/GenBank/DDBJ databases">
        <title>Genome-wide signatures of adaptation to extreme environments.</title>
        <authorList>
            <person name="Cho C.H."/>
            <person name="Yoon H.S."/>
        </authorList>
    </citation>
    <scope>NUCLEOTIDE SEQUENCE [LARGE SCALE GENOMIC DNA]</scope>
    <source>
        <strain evidence="6 7">108.79 E11</strain>
    </source>
</reference>
<evidence type="ECO:0000256" key="3">
    <source>
        <dbReference type="PROSITE-ProRule" id="PRU00221"/>
    </source>
</evidence>
<evidence type="ECO:0008006" key="8">
    <source>
        <dbReference type="Google" id="ProtNLM"/>
    </source>
</evidence>
<dbReference type="AlphaFoldDB" id="A0AAV9IE05"/>
<keyword evidence="4" id="KW-0175">Coiled coil</keyword>
<comment type="caution">
    <text evidence="6">The sequence shown here is derived from an EMBL/GenBank/DDBJ whole genome shotgun (WGS) entry which is preliminary data.</text>
</comment>
<dbReference type="InterPro" id="IPR020472">
    <property type="entry name" value="WD40_PAC1"/>
</dbReference>
<evidence type="ECO:0000313" key="6">
    <source>
        <dbReference type="EMBL" id="KAK4525605.1"/>
    </source>
</evidence>
<dbReference type="PANTHER" id="PTHR44019:SF8">
    <property type="entry name" value="POC1 CENTRIOLAR PROTEIN HOMOLOG"/>
    <property type="match status" value="1"/>
</dbReference>
<dbReference type="PROSITE" id="PS00678">
    <property type="entry name" value="WD_REPEATS_1"/>
    <property type="match status" value="1"/>
</dbReference>
<evidence type="ECO:0000256" key="5">
    <source>
        <dbReference type="SAM" id="MobiDB-lite"/>
    </source>
</evidence>
<dbReference type="InterPro" id="IPR019775">
    <property type="entry name" value="WD40_repeat_CS"/>
</dbReference>
<keyword evidence="2" id="KW-0677">Repeat</keyword>
<organism evidence="6 7">
    <name type="scientific">Galdieria yellowstonensis</name>
    <dbReference type="NCBI Taxonomy" id="3028027"/>
    <lineage>
        <taxon>Eukaryota</taxon>
        <taxon>Rhodophyta</taxon>
        <taxon>Bangiophyceae</taxon>
        <taxon>Galdieriales</taxon>
        <taxon>Galdieriaceae</taxon>
        <taxon>Galdieria</taxon>
    </lineage>
</organism>
<evidence type="ECO:0000256" key="2">
    <source>
        <dbReference type="ARBA" id="ARBA00022737"/>
    </source>
</evidence>
<dbReference type="PROSITE" id="PS50294">
    <property type="entry name" value="WD_REPEATS_REGION"/>
    <property type="match status" value="2"/>
</dbReference>
<name>A0AAV9IE05_9RHOD</name>
<dbReference type="InterPro" id="IPR015943">
    <property type="entry name" value="WD40/YVTN_repeat-like_dom_sf"/>
</dbReference>
<evidence type="ECO:0000256" key="4">
    <source>
        <dbReference type="SAM" id="Coils"/>
    </source>
</evidence>
<dbReference type="Gene3D" id="2.130.10.10">
    <property type="entry name" value="YVTN repeat-like/Quinoprotein amine dehydrogenase"/>
    <property type="match status" value="1"/>
</dbReference>
<sequence>MNGFRAVKSFPMETFSLSEDPSSCKILRRSDVEKDVETIGSYVLLIGDKVICLSLAQASIYLYNSRSNEYITRLEYSKSLATCFGTIASFDNIAVVGYENGDILLWNLDNPSVYLCKLVDIGKRAHQSRICCLRSTLKECPRIISLSSDGIIKVWNLSRFSCDCKNLRSSMVLEKTFPAHPSKVCCFDVSRDGNQLVTGSNDGSVRVWDMKDLKECCLLLGHIAPVTAVSFYLPSSSSVVISGGADETIRLWNCLSGDCVLLLSSLMIPRGFIFVENNLLFAYSNSSLGFVWNLSYGQCLAQVTLHEKDNGNTTSLNIQTSTWDNIGLDYHEYQVFIPALDGSIFIWNCYSLVQKWKEFVPLKELFEVGIDWKETQTPKMTGSSGVELENPIQTKDSSPPYEQSDIYNIQNVLRLREQRLCAEKQSICQQRRELELWAKNLEESKKALEDLYNYRVENLENKAKILNDLYREISLSRCSNALTIHNIIHKEN</sequence>
<feature type="coiled-coil region" evidence="4">
    <location>
        <begin position="431"/>
        <end position="476"/>
    </location>
</feature>
<dbReference type="PROSITE" id="PS50082">
    <property type="entry name" value="WD_REPEATS_2"/>
    <property type="match status" value="2"/>
</dbReference>
<protein>
    <recommendedName>
        <fullName evidence="8">Transducin family protein / WD-40 repeat family protein</fullName>
    </recommendedName>
</protein>
<dbReference type="EMBL" id="JANCYU010000032">
    <property type="protein sequence ID" value="KAK4525605.1"/>
    <property type="molecule type" value="Genomic_DNA"/>
</dbReference>
<keyword evidence="1 3" id="KW-0853">WD repeat</keyword>